<protein>
    <submittedName>
        <fullName evidence="2">Uncharacterized protein</fullName>
    </submittedName>
</protein>
<accession>A0A0A9D5P8</accession>
<feature type="compositionally biased region" description="Basic and acidic residues" evidence="1">
    <location>
        <begin position="144"/>
        <end position="159"/>
    </location>
</feature>
<dbReference type="AlphaFoldDB" id="A0A0A9D5P8"/>
<feature type="region of interest" description="Disordered" evidence="1">
    <location>
        <begin position="123"/>
        <end position="159"/>
    </location>
</feature>
<sequence>MCLVHKYLPTLMQNKKQMIKSSSKTKDRGIGLLLADLLAHVAGELLHLEPPEHEDGEGDANKDKDHHHLPFRLRFPRHLLDPPLPPTVHRPRLHQRVHPPPLPHRHRGHGAVGRRLVPHAARHPPVVAHDEPQRRRAGHRHRPVGPDRDGYRRGGREGA</sequence>
<dbReference type="EMBL" id="GBRH01216910">
    <property type="protein sequence ID" value="JAD80985.1"/>
    <property type="molecule type" value="Transcribed_RNA"/>
</dbReference>
<reference evidence="2" key="2">
    <citation type="journal article" date="2015" name="Data Brief">
        <title>Shoot transcriptome of the giant reed, Arundo donax.</title>
        <authorList>
            <person name="Barrero R.A."/>
            <person name="Guerrero F.D."/>
            <person name="Moolhuijzen P."/>
            <person name="Goolsby J.A."/>
            <person name="Tidwell J."/>
            <person name="Bellgard S.E."/>
            <person name="Bellgard M.I."/>
        </authorList>
    </citation>
    <scope>NUCLEOTIDE SEQUENCE</scope>
    <source>
        <tissue evidence="2">Shoot tissue taken approximately 20 cm above the soil surface</tissue>
    </source>
</reference>
<evidence type="ECO:0000256" key="1">
    <source>
        <dbReference type="SAM" id="MobiDB-lite"/>
    </source>
</evidence>
<feature type="compositionally biased region" description="Basic residues" evidence="1">
    <location>
        <begin position="89"/>
        <end position="109"/>
    </location>
</feature>
<proteinExistence type="predicted"/>
<feature type="region of interest" description="Disordered" evidence="1">
    <location>
        <begin position="77"/>
        <end position="110"/>
    </location>
</feature>
<organism evidence="2">
    <name type="scientific">Arundo donax</name>
    <name type="common">Giant reed</name>
    <name type="synonym">Donax arundinaceus</name>
    <dbReference type="NCBI Taxonomy" id="35708"/>
    <lineage>
        <taxon>Eukaryota</taxon>
        <taxon>Viridiplantae</taxon>
        <taxon>Streptophyta</taxon>
        <taxon>Embryophyta</taxon>
        <taxon>Tracheophyta</taxon>
        <taxon>Spermatophyta</taxon>
        <taxon>Magnoliopsida</taxon>
        <taxon>Liliopsida</taxon>
        <taxon>Poales</taxon>
        <taxon>Poaceae</taxon>
        <taxon>PACMAD clade</taxon>
        <taxon>Arundinoideae</taxon>
        <taxon>Arundineae</taxon>
        <taxon>Arundo</taxon>
    </lineage>
</organism>
<evidence type="ECO:0000313" key="2">
    <source>
        <dbReference type="EMBL" id="JAD80985.1"/>
    </source>
</evidence>
<reference evidence="2" key="1">
    <citation type="submission" date="2014-09" db="EMBL/GenBank/DDBJ databases">
        <authorList>
            <person name="Magalhaes I.L.F."/>
            <person name="Oliveira U."/>
            <person name="Santos F.R."/>
            <person name="Vidigal T.H.D.A."/>
            <person name="Brescovit A.D."/>
            <person name="Santos A.J."/>
        </authorList>
    </citation>
    <scope>NUCLEOTIDE SEQUENCE</scope>
    <source>
        <tissue evidence="2">Shoot tissue taken approximately 20 cm above the soil surface</tissue>
    </source>
</reference>
<name>A0A0A9D5P8_ARUDO</name>